<comment type="caution">
    <text evidence="4">The sequence shown here is derived from an EMBL/GenBank/DDBJ whole genome shotgun (WGS) entry which is preliminary data.</text>
</comment>
<dbReference type="EMBL" id="WIUZ02000006">
    <property type="protein sequence ID" value="KAF9786075.1"/>
    <property type="molecule type" value="Genomic_DNA"/>
</dbReference>
<dbReference type="Gene3D" id="2.60.40.790">
    <property type="match status" value="1"/>
</dbReference>
<dbReference type="FunFam" id="2.60.40.790:FF:000013">
    <property type="entry name" value="Very-long-chain (3R)-3-hydroxyacyl-CoA dehydratase"/>
    <property type="match status" value="1"/>
</dbReference>
<proteinExistence type="inferred from homology"/>
<dbReference type="GO" id="GO:0006457">
    <property type="term" value="P:protein folding"/>
    <property type="evidence" value="ECO:0007669"/>
    <property type="project" value="TreeGrafter"/>
</dbReference>
<dbReference type="GO" id="GO:0005829">
    <property type="term" value="C:cytosol"/>
    <property type="evidence" value="ECO:0007669"/>
    <property type="project" value="TreeGrafter"/>
</dbReference>
<dbReference type="Proteomes" id="UP000736335">
    <property type="component" value="Unassembled WGS sequence"/>
</dbReference>
<comment type="similarity">
    <text evidence="1">Belongs to the p23/wos2 family.</text>
</comment>
<dbReference type="PROSITE" id="PS51203">
    <property type="entry name" value="CS"/>
    <property type="match status" value="1"/>
</dbReference>
<dbReference type="InterPro" id="IPR008978">
    <property type="entry name" value="HSP20-like_chaperone"/>
</dbReference>
<dbReference type="GO" id="GO:0005634">
    <property type="term" value="C:nucleus"/>
    <property type="evidence" value="ECO:0007669"/>
    <property type="project" value="TreeGrafter"/>
</dbReference>
<dbReference type="PANTHER" id="PTHR22932">
    <property type="entry name" value="TELOMERASE-BINDING PROTEIN P23 HSP90 CO-CHAPERONE"/>
    <property type="match status" value="1"/>
</dbReference>
<keyword evidence="5" id="KW-1185">Reference proteome</keyword>
<dbReference type="InterPro" id="IPR045250">
    <property type="entry name" value="p23-like"/>
</dbReference>
<sequence>MTLHPEILWAQRSSDVQAGKNVVYLTVNLPDINGSTLKYELTSSKISFKARTGNAKKGVEEKDYAFDMELFGEVIPEESKRHLNSRRFSVILRKKEKKLEYWPRLPKAEQKSDFIKVDFDKWVDEDEQDGAGVSENKDLDIGGMPKLGGLGEMMAQMGVGRADLSGSSADVDSDSDDDGRPPPLEDYM</sequence>
<dbReference type="GO" id="GO:0051879">
    <property type="term" value="F:Hsp90 protein binding"/>
    <property type="evidence" value="ECO:0007669"/>
    <property type="project" value="InterPro"/>
</dbReference>
<dbReference type="InterPro" id="IPR007052">
    <property type="entry name" value="CS_dom"/>
</dbReference>
<accession>A0A9P6HG38</accession>
<dbReference type="AlphaFoldDB" id="A0A9P6HG38"/>
<evidence type="ECO:0000256" key="2">
    <source>
        <dbReference type="SAM" id="MobiDB-lite"/>
    </source>
</evidence>
<dbReference type="GO" id="GO:0051131">
    <property type="term" value="P:chaperone-mediated protein complex assembly"/>
    <property type="evidence" value="ECO:0007669"/>
    <property type="project" value="TreeGrafter"/>
</dbReference>
<reference evidence="4" key="2">
    <citation type="submission" date="2020-11" db="EMBL/GenBank/DDBJ databases">
        <authorList>
            <consortium name="DOE Joint Genome Institute"/>
            <person name="Kuo A."/>
            <person name="Miyauchi S."/>
            <person name="Kiss E."/>
            <person name="Drula E."/>
            <person name="Kohler A."/>
            <person name="Sanchez-Garcia M."/>
            <person name="Andreopoulos B."/>
            <person name="Barry K.W."/>
            <person name="Bonito G."/>
            <person name="Buee M."/>
            <person name="Carver A."/>
            <person name="Chen C."/>
            <person name="Cichocki N."/>
            <person name="Clum A."/>
            <person name="Culley D."/>
            <person name="Crous P.W."/>
            <person name="Fauchery L."/>
            <person name="Girlanda M."/>
            <person name="Hayes R."/>
            <person name="Keri Z."/>
            <person name="Labutti K."/>
            <person name="Lipzen A."/>
            <person name="Lombard V."/>
            <person name="Magnuson J."/>
            <person name="Maillard F."/>
            <person name="Morin E."/>
            <person name="Murat C."/>
            <person name="Nolan M."/>
            <person name="Ohm R."/>
            <person name="Pangilinan J."/>
            <person name="Pereira M."/>
            <person name="Perotto S."/>
            <person name="Peter M."/>
            <person name="Riley R."/>
            <person name="Sitrit Y."/>
            <person name="Stielow B."/>
            <person name="Szollosi G."/>
            <person name="Zifcakova L."/>
            <person name="Stursova M."/>
            <person name="Spatafora J.W."/>
            <person name="Tedersoo L."/>
            <person name="Vaario L.-M."/>
            <person name="Yamada A."/>
            <person name="Yan M."/>
            <person name="Wang P."/>
            <person name="Xu J."/>
            <person name="Bruns T."/>
            <person name="Baldrian P."/>
            <person name="Vilgalys R."/>
            <person name="Henrissat B."/>
            <person name="Grigoriev I.V."/>
            <person name="Hibbett D."/>
            <person name="Nagy L.G."/>
            <person name="Martin F.M."/>
        </authorList>
    </citation>
    <scope>NUCLEOTIDE SEQUENCE</scope>
    <source>
        <strain evidence="4">UH-Tt-Lm1</strain>
    </source>
</reference>
<gene>
    <name evidence="4" type="ORF">BJ322DRAFT_765602</name>
</gene>
<feature type="region of interest" description="Disordered" evidence="2">
    <location>
        <begin position="158"/>
        <end position="188"/>
    </location>
</feature>
<dbReference type="OrthoDB" id="1564555at2759"/>
<dbReference type="Pfam" id="PF04969">
    <property type="entry name" value="CS"/>
    <property type="match status" value="1"/>
</dbReference>
<dbReference type="SUPFAM" id="SSF49764">
    <property type="entry name" value="HSP20-like chaperones"/>
    <property type="match status" value="1"/>
</dbReference>
<reference evidence="4" key="1">
    <citation type="journal article" date="2020" name="Nat. Commun.">
        <title>Large-scale genome sequencing of mycorrhizal fungi provides insights into the early evolution of symbiotic traits.</title>
        <authorList>
            <person name="Miyauchi S."/>
            <person name="Kiss E."/>
            <person name="Kuo A."/>
            <person name="Drula E."/>
            <person name="Kohler A."/>
            <person name="Sanchez-Garcia M."/>
            <person name="Morin E."/>
            <person name="Andreopoulos B."/>
            <person name="Barry K.W."/>
            <person name="Bonito G."/>
            <person name="Buee M."/>
            <person name="Carver A."/>
            <person name="Chen C."/>
            <person name="Cichocki N."/>
            <person name="Clum A."/>
            <person name="Culley D."/>
            <person name="Crous P.W."/>
            <person name="Fauchery L."/>
            <person name="Girlanda M."/>
            <person name="Hayes R.D."/>
            <person name="Keri Z."/>
            <person name="LaButti K."/>
            <person name="Lipzen A."/>
            <person name="Lombard V."/>
            <person name="Magnuson J."/>
            <person name="Maillard F."/>
            <person name="Murat C."/>
            <person name="Nolan M."/>
            <person name="Ohm R.A."/>
            <person name="Pangilinan J."/>
            <person name="Pereira M.F."/>
            <person name="Perotto S."/>
            <person name="Peter M."/>
            <person name="Pfister S."/>
            <person name="Riley R."/>
            <person name="Sitrit Y."/>
            <person name="Stielow J.B."/>
            <person name="Szollosi G."/>
            <person name="Zifcakova L."/>
            <person name="Stursova M."/>
            <person name="Spatafora J.W."/>
            <person name="Tedersoo L."/>
            <person name="Vaario L.M."/>
            <person name="Yamada A."/>
            <person name="Yan M."/>
            <person name="Wang P."/>
            <person name="Xu J."/>
            <person name="Bruns T."/>
            <person name="Baldrian P."/>
            <person name="Vilgalys R."/>
            <person name="Dunand C."/>
            <person name="Henrissat B."/>
            <person name="Grigoriev I.V."/>
            <person name="Hibbett D."/>
            <person name="Nagy L.G."/>
            <person name="Martin F.M."/>
        </authorList>
    </citation>
    <scope>NUCLEOTIDE SEQUENCE</scope>
    <source>
        <strain evidence="4">UH-Tt-Lm1</strain>
    </source>
</reference>
<feature type="domain" description="CS" evidence="3">
    <location>
        <begin position="2"/>
        <end position="106"/>
    </location>
</feature>
<evidence type="ECO:0000313" key="5">
    <source>
        <dbReference type="Proteomes" id="UP000736335"/>
    </source>
</evidence>
<evidence type="ECO:0000313" key="4">
    <source>
        <dbReference type="EMBL" id="KAF9786075.1"/>
    </source>
</evidence>
<dbReference type="CDD" id="cd06465">
    <property type="entry name" value="p23_hB-ind1_like"/>
    <property type="match status" value="1"/>
</dbReference>
<protein>
    <submittedName>
        <fullName evidence="4">HSP20-like chaperone</fullName>
    </submittedName>
</protein>
<dbReference type="PANTHER" id="PTHR22932:SF1">
    <property type="entry name" value="CO-CHAPERONE PROTEIN DAF-41"/>
    <property type="match status" value="1"/>
</dbReference>
<dbReference type="GO" id="GO:0051087">
    <property type="term" value="F:protein-folding chaperone binding"/>
    <property type="evidence" value="ECO:0007669"/>
    <property type="project" value="TreeGrafter"/>
</dbReference>
<organism evidence="4 5">
    <name type="scientific">Thelephora terrestris</name>
    <dbReference type="NCBI Taxonomy" id="56493"/>
    <lineage>
        <taxon>Eukaryota</taxon>
        <taxon>Fungi</taxon>
        <taxon>Dikarya</taxon>
        <taxon>Basidiomycota</taxon>
        <taxon>Agaricomycotina</taxon>
        <taxon>Agaricomycetes</taxon>
        <taxon>Thelephorales</taxon>
        <taxon>Thelephoraceae</taxon>
        <taxon>Thelephora</taxon>
    </lineage>
</organism>
<name>A0A9P6HG38_9AGAM</name>
<evidence type="ECO:0000256" key="1">
    <source>
        <dbReference type="ARBA" id="ARBA00025733"/>
    </source>
</evidence>
<evidence type="ECO:0000259" key="3">
    <source>
        <dbReference type="PROSITE" id="PS51203"/>
    </source>
</evidence>